<evidence type="ECO:0000313" key="2">
    <source>
        <dbReference type="EMBL" id="ACA42123.1"/>
    </source>
</evidence>
<dbReference type="InterPro" id="IPR003607">
    <property type="entry name" value="HD/PDEase_dom"/>
</dbReference>
<organism evidence="2 3">
    <name type="scientific">Lysinibacillus sphaericus (strain C3-41)</name>
    <dbReference type="NCBI Taxonomy" id="444177"/>
    <lineage>
        <taxon>Bacteria</taxon>
        <taxon>Bacillati</taxon>
        <taxon>Bacillota</taxon>
        <taxon>Bacilli</taxon>
        <taxon>Bacillales</taxon>
        <taxon>Bacillaceae</taxon>
        <taxon>Lysinibacillus</taxon>
    </lineage>
</organism>
<evidence type="ECO:0000313" key="3">
    <source>
        <dbReference type="Proteomes" id="UP000002164"/>
    </source>
</evidence>
<dbReference type="AlphaFoldDB" id="B1HNR0"/>
<dbReference type="CDD" id="cd00077">
    <property type="entry name" value="HDc"/>
    <property type="match status" value="1"/>
</dbReference>
<feature type="domain" description="HD" evidence="1">
    <location>
        <begin position="209"/>
        <end position="297"/>
    </location>
</feature>
<name>B1HNR0_LYSSC</name>
<dbReference type="HOGENOM" id="CLU_067045_0_0_9"/>
<dbReference type="SUPFAM" id="SSF109604">
    <property type="entry name" value="HD-domain/PDEase-like"/>
    <property type="match status" value="1"/>
</dbReference>
<dbReference type="Proteomes" id="UP000002164">
    <property type="component" value="Chromosome"/>
</dbReference>
<proteinExistence type="predicted"/>
<sequence length="325" mass="37943">MKGGEKEMKVIFTVGLPGSGKSTFVKQLAKKENAVVLSSDAIRQELFGDATKQKSRQVFRTLYERLNDLVAKGYTVIVDATNIERERRIFALGKLPTSVRKECYYFDTPYSICVARNQQRKRNVPLVVMEKMSKHLEFPTVGEGFDEVHIVHESSPYAISRQQFISLIQREPNYEELFQTLRVIPLFKEIYQFNQENPHHQFLLCQHTYFVFSYINEYYSESDKLALQIAALFHDVGKPFCKKYKPLQQRYGYYGHENVSAQIVCHFLLELGFEVDFVLKVVYLVQFHMLIQYGGDRGGSEIYHLLDGDLLTRLYFFREADQFAK</sequence>
<reference evidence="2 3" key="1">
    <citation type="journal article" date="2008" name="J. Bacteriol.">
        <title>Complete genome sequence of the mosquitocidal bacterium Bacillus sphaericus C3-41 and comparison with those of closely related Bacillus species.</title>
        <authorList>
            <person name="Hu X."/>
            <person name="Fan W."/>
            <person name="Han B."/>
            <person name="Liu H."/>
            <person name="Zheng D."/>
            <person name="Li Q."/>
            <person name="Dong W."/>
            <person name="Yan J."/>
            <person name="Gao M."/>
            <person name="Berry C."/>
            <person name="Yuan Z."/>
        </authorList>
    </citation>
    <scope>NUCLEOTIDE SEQUENCE [LARGE SCALE GENOMIC DNA]</scope>
    <source>
        <strain evidence="2 3">C3-41</strain>
    </source>
</reference>
<dbReference type="SUPFAM" id="SSF52540">
    <property type="entry name" value="P-loop containing nucleoside triphosphate hydrolases"/>
    <property type="match status" value="1"/>
</dbReference>
<accession>B1HNR0</accession>
<dbReference type="InterPro" id="IPR052732">
    <property type="entry name" value="Cell-binding_unc_protein"/>
</dbReference>
<dbReference type="PANTHER" id="PTHR43883">
    <property type="entry name" value="SLR0207 PROTEIN"/>
    <property type="match status" value="1"/>
</dbReference>
<protein>
    <submittedName>
        <fullName evidence="2">Kinase-like protein</fullName>
    </submittedName>
</protein>
<dbReference type="PANTHER" id="PTHR43883:SF1">
    <property type="entry name" value="GLUCONOKINASE"/>
    <property type="match status" value="1"/>
</dbReference>
<dbReference type="InterPro" id="IPR027417">
    <property type="entry name" value="P-loop_NTPase"/>
</dbReference>
<dbReference type="Pfam" id="PF13671">
    <property type="entry name" value="AAA_33"/>
    <property type="match status" value="1"/>
</dbReference>
<dbReference type="EnsemblBacteria" id="ACA42123">
    <property type="protein sequence ID" value="ACA42123"/>
    <property type="gene ID" value="Bsph_4679"/>
</dbReference>
<dbReference type="EMBL" id="CP000817">
    <property type="protein sequence ID" value="ACA42123.1"/>
    <property type="molecule type" value="Genomic_DNA"/>
</dbReference>
<dbReference type="Pfam" id="PF01966">
    <property type="entry name" value="HD"/>
    <property type="match status" value="1"/>
</dbReference>
<dbReference type="GO" id="GO:0016301">
    <property type="term" value="F:kinase activity"/>
    <property type="evidence" value="ECO:0007669"/>
    <property type="project" value="UniProtKB-KW"/>
</dbReference>
<gene>
    <name evidence="2" type="ordered locus">Bsph_4679</name>
</gene>
<dbReference type="InterPro" id="IPR006674">
    <property type="entry name" value="HD_domain"/>
</dbReference>
<keyword evidence="2" id="KW-0418">Kinase</keyword>
<dbReference type="Gene3D" id="1.10.3210.10">
    <property type="entry name" value="Hypothetical protein af1432"/>
    <property type="match status" value="1"/>
</dbReference>
<dbReference type="KEGG" id="lsp:Bsph_4679"/>
<evidence type="ECO:0000259" key="1">
    <source>
        <dbReference type="Pfam" id="PF01966"/>
    </source>
</evidence>
<keyword evidence="2" id="KW-0808">Transferase</keyword>
<dbReference type="Gene3D" id="3.40.50.300">
    <property type="entry name" value="P-loop containing nucleotide triphosphate hydrolases"/>
    <property type="match status" value="1"/>
</dbReference>